<comment type="caution">
    <text evidence="1">The sequence shown here is derived from an EMBL/GenBank/DDBJ whole genome shotgun (WGS) entry which is preliminary data.</text>
</comment>
<sequence length="171" mass="18112">MHLGQSRDLARTQGEANLAAWSAEAAGTGAAALDPGQVVMDQLRVAALRADIYGELLRIQVAGEDVDGLVGPTYAVGREGTKVETGERVRGLAGLEAEWRDRVVRFAKAAHDMGIAERVVELEQQRAELVTGAFLAAIDALGLVPGDRSRAIEVFLDRLEPGRSVAGEVVA</sequence>
<dbReference type="EMBL" id="JAUHJQ010000005">
    <property type="protein sequence ID" value="MDN4173942.1"/>
    <property type="molecule type" value="Genomic_DNA"/>
</dbReference>
<organism evidence="1 2">
    <name type="scientific">Nocardioides oceani</name>
    <dbReference type="NCBI Taxonomy" id="3058369"/>
    <lineage>
        <taxon>Bacteria</taxon>
        <taxon>Bacillati</taxon>
        <taxon>Actinomycetota</taxon>
        <taxon>Actinomycetes</taxon>
        <taxon>Propionibacteriales</taxon>
        <taxon>Nocardioidaceae</taxon>
        <taxon>Nocardioides</taxon>
    </lineage>
</organism>
<evidence type="ECO:0000313" key="1">
    <source>
        <dbReference type="EMBL" id="MDN4173942.1"/>
    </source>
</evidence>
<gene>
    <name evidence="1" type="ORF">QWY28_13355</name>
</gene>
<dbReference type="RefSeq" id="WP_300953044.1">
    <property type="nucleotide sequence ID" value="NZ_JAUHJQ010000005.1"/>
</dbReference>
<dbReference type="Proteomes" id="UP001168620">
    <property type="component" value="Unassembled WGS sequence"/>
</dbReference>
<accession>A0ABT8FHS5</accession>
<name>A0ABT8FHS5_9ACTN</name>
<protein>
    <recommendedName>
        <fullName evidence="3">DUF222 domain-containing protein</fullName>
    </recommendedName>
</protein>
<keyword evidence="2" id="KW-1185">Reference proteome</keyword>
<proteinExistence type="predicted"/>
<reference evidence="1" key="1">
    <citation type="submission" date="2023-06" db="EMBL/GenBank/DDBJ databases">
        <title>Draft genome sequence of Nocardioides sp. SOB77.</title>
        <authorList>
            <person name="Zhang G."/>
        </authorList>
    </citation>
    <scope>NUCLEOTIDE SEQUENCE</scope>
    <source>
        <strain evidence="1">SOB77</strain>
    </source>
</reference>
<evidence type="ECO:0000313" key="2">
    <source>
        <dbReference type="Proteomes" id="UP001168620"/>
    </source>
</evidence>
<evidence type="ECO:0008006" key="3">
    <source>
        <dbReference type="Google" id="ProtNLM"/>
    </source>
</evidence>